<keyword evidence="3" id="KW-1133">Transmembrane helix</keyword>
<dbReference type="PANTHER" id="PTHR37880:SF1">
    <property type="entry name" value="COILED-COIL DOMAIN-CONTAINING PROTEIN 54"/>
    <property type="match status" value="1"/>
</dbReference>
<dbReference type="EMBL" id="JABVXQ010000003">
    <property type="protein sequence ID" value="KAF6117816.1"/>
    <property type="molecule type" value="Genomic_DNA"/>
</dbReference>
<evidence type="ECO:0000313" key="5">
    <source>
        <dbReference type="Proteomes" id="UP000504628"/>
    </source>
</evidence>
<dbReference type="Proteomes" id="UP000664940">
    <property type="component" value="Unassembled WGS sequence"/>
</dbReference>
<accession>A0A6J2NEK9</accession>
<dbReference type="PANTHER" id="PTHR37880">
    <property type="entry name" value="COILED-COIL DOMAIN-CONTAINING PROTEIN 54"/>
    <property type="match status" value="1"/>
</dbReference>
<evidence type="ECO:0000256" key="1">
    <source>
        <dbReference type="SAM" id="Coils"/>
    </source>
</evidence>
<dbReference type="CTD" id="84692"/>
<dbReference type="RefSeq" id="XP_028390209.1">
    <property type="nucleotide sequence ID" value="XM_028534408.2"/>
</dbReference>
<keyword evidence="1" id="KW-0175">Coiled coil</keyword>
<protein>
    <submittedName>
        <fullName evidence="4">Coiled-coil domain containing 54</fullName>
    </submittedName>
    <submittedName>
        <fullName evidence="7">Coiled-coil domain-containing protein 54</fullName>
    </submittedName>
</protein>
<feature type="compositionally biased region" description="Polar residues" evidence="2">
    <location>
        <begin position="180"/>
        <end position="191"/>
    </location>
</feature>
<evidence type="ECO:0000256" key="3">
    <source>
        <dbReference type="SAM" id="Phobius"/>
    </source>
</evidence>
<dbReference type="AlphaFoldDB" id="A0A6J2NEK9"/>
<sequence>MYKLQTKRVKAAAGQMWTSNLSKIRQSLKNVYHRCKNKHPDSTRNSATTFYGCDQDDISTDDELNVIAMLQDNKTAQIDLLGKMIDIVSAVSKIQKKINFYQRQMEVLEARMNVNDNKQCTTTKDVFSMKEDINALKERITELKNQHSCSNTHCLEVLEREKDKEIMELLHKLIQPQTSENTLAPTDSGFSSAEPEKVPSYSDPTDYLEEKTISPKIKFMKQSNYQNMLRNFKEAKSNIYIYPDFTTWIKLTFVHGGKWGFFLRATKLEEFIQWLLSRPTSPLEAPQLITQRHCPFTGLIVSLTTICLSVFNYIYCLFGFSNEEVTQL</sequence>
<name>A0A6J2NEK9_9CHIR</name>
<keyword evidence="3" id="KW-0812">Transmembrane</keyword>
<proteinExistence type="predicted"/>
<feature type="coiled-coil region" evidence="1">
    <location>
        <begin position="91"/>
        <end position="146"/>
    </location>
</feature>
<feature type="region of interest" description="Disordered" evidence="2">
    <location>
        <begin position="180"/>
        <end position="205"/>
    </location>
</feature>
<dbReference type="OrthoDB" id="9446450at2759"/>
<evidence type="ECO:0000313" key="4">
    <source>
        <dbReference type="EMBL" id="KAF6117816.1"/>
    </source>
</evidence>
<dbReference type="GeneID" id="114515107"/>
<keyword evidence="3" id="KW-0472">Membrane</keyword>
<reference evidence="4 6" key="1">
    <citation type="journal article" date="2020" name="Nature">
        <title>Six reference-quality genomes reveal evolution of bat adaptations.</title>
        <authorList>
            <person name="Jebb D."/>
            <person name="Huang Z."/>
            <person name="Pippel M."/>
            <person name="Hughes G.M."/>
            <person name="Lavrichenko K."/>
            <person name="Devanna P."/>
            <person name="Winkler S."/>
            <person name="Jermiin L.S."/>
            <person name="Skirmuntt E.C."/>
            <person name="Katzourakis A."/>
            <person name="Burkitt-Gray L."/>
            <person name="Ray D.A."/>
            <person name="Sullivan K.A.M."/>
            <person name="Roscito J.G."/>
            <person name="Kirilenko B.M."/>
            <person name="Davalos L.M."/>
            <person name="Corthals A.P."/>
            <person name="Power M.L."/>
            <person name="Jones G."/>
            <person name="Ransome R.D."/>
            <person name="Dechmann D.K.N."/>
            <person name="Locatelli A.G."/>
            <person name="Puechmaille S.J."/>
            <person name="Fedrigo O."/>
            <person name="Jarvis E.D."/>
            <person name="Hiller M."/>
            <person name="Vernes S.C."/>
            <person name="Myers E.W."/>
            <person name="Teeling E.C."/>
        </authorList>
    </citation>
    <scope>NUCLEOTIDE SEQUENCE [LARGE SCALE GENOMIC DNA]</scope>
    <source>
        <strain evidence="4">Bat1K_MPI-CBG_1</strain>
    </source>
</reference>
<reference evidence="7" key="2">
    <citation type="submission" date="2025-04" db="UniProtKB">
        <authorList>
            <consortium name="RefSeq"/>
        </authorList>
    </citation>
    <scope>IDENTIFICATION</scope>
    <source>
        <tissue evidence="7">Muscle</tissue>
    </source>
</reference>
<evidence type="ECO:0000256" key="2">
    <source>
        <dbReference type="SAM" id="MobiDB-lite"/>
    </source>
</evidence>
<gene>
    <name evidence="7" type="primary">CCDC54</name>
    <name evidence="4" type="ORF">HJG60_002243</name>
</gene>
<dbReference type="KEGG" id="pdic:114515107"/>
<evidence type="ECO:0000313" key="7">
    <source>
        <dbReference type="RefSeq" id="XP_028390209.1"/>
    </source>
</evidence>
<keyword evidence="5" id="KW-1185">Reference proteome</keyword>
<organism evidence="5 7">
    <name type="scientific">Phyllostomus discolor</name>
    <name type="common">pale spear-nosed bat</name>
    <dbReference type="NCBI Taxonomy" id="89673"/>
    <lineage>
        <taxon>Eukaryota</taxon>
        <taxon>Metazoa</taxon>
        <taxon>Chordata</taxon>
        <taxon>Craniata</taxon>
        <taxon>Vertebrata</taxon>
        <taxon>Euteleostomi</taxon>
        <taxon>Mammalia</taxon>
        <taxon>Eutheria</taxon>
        <taxon>Laurasiatheria</taxon>
        <taxon>Chiroptera</taxon>
        <taxon>Yangochiroptera</taxon>
        <taxon>Phyllostomidae</taxon>
        <taxon>Phyllostominae</taxon>
        <taxon>Phyllostomus</taxon>
    </lineage>
</organism>
<feature type="transmembrane region" description="Helical" evidence="3">
    <location>
        <begin position="296"/>
        <end position="320"/>
    </location>
</feature>
<dbReference type="InterPro" id="IPR037758">
    <property type="entry name" value="CCDC54"/>
</dbReference>
<dbReference type="Proteomes" id="UP000504628">
    <property type="component" value="Chromosome 2"/>
</dbReference>
<evidence type="ECO:0000313" key="6">
    <source>
        <dbReference type="Proteomes" id="UP000664940"/>
    </source>
</evidence>